<evidence type="ECO:0008006" key="4">
    <source>
        <dbReference type="Google" id="ProtNLM"/>
    </source>
</evidence>
<proteinExistence type="predicted"/>
<dbReference type="PANTHER" id="PTHR34989:SF1">
    <property type="entry name" value="PROTEIN HDED"/>
    <property type="match status" value="1"/>
</dbReference>
<keyword evidence="1" id="KW-0472">Membrane</keyword>
<protein>
    <recommendedName>
        <fullName evidence="4">Integral membrane protein</fullName>
    </recommendedName>
</protein>
<keyword evidence="1" id="KW-0812">Transmembrane</keyword>
<organism evidence="2 3">
    <name type="scientific">Fructobacillus papyrifericola</name>
    <dbReference type="NCBI Taxonomy" id="2713172"/>
    <lineage>
        <taxon>Bacteria</taxon>
        <taxon>Bacillati</taxon>
        <taxon>Bacillota</taxon>
        <taxon>Bacilli</taxon>
        <taxon>Lactobacillales</taxon>
        <taxon>Lactobacillaceae</taxon>
        <taxon>Fructobacillus</taxon>
    </lineage>
</organism>
<feature type="transmembrane region" description="Helical" evidence="1">
    <location>
        <begin position="69"/>
        <end position="89"/>
    </location>
</feature>
<dbReference type="InterPro" id="IPR052712">
    <property type="entry name" value="Acid_resist_chaperone_HdeD"/>
</dbReference>
<keyword evidence="3" id="KW-1185">Reference proteome</keyword>
<feature type="transmembrane region" description="Helical" evidence="1">
    <location>
        <begin position="95"/>
        <end position="114"/>
    </location>
</feature>
<dbReference type="RefSeq" id="WP_213792599.1">
    <property type="nucleotide sequence ID" value="NZ_JAAMFJ010000001.1"/>
</dbReference>
<feature type="transmembrane region" description="Helical" evidence="1">
    <location>
        <begin position="150"/>
        <end position="169"/>
    </location>
</feature>
<comment type="caution">
    <text evidence="2">The sequence shown here is derived from an EMBL/GenBank/DDBJ whole genome shotgun (WGS) entry which is preliminary data.</text>
</comment>
<dbReference type="Proteomes" id="UP000735205">
    <property type="component" value="Unassembled WGS sequence"/>
</dbReference>
<dbReference type="Pfam" id="PF03729">
    <property type="entry name" value="DUF308"/>
    <property type="match status" value="2"/>
</dbReference>
<dbReference type="EMBL" id="JAAMFJ010000001">
    <property type="protein sequence ID" value="MBS9336046.1"/>
    <property type="molecule type" value="Genomic_DNA"/>
</dbReference>
<gene>
    <name evidence="2" type="ORF">G6R28_02215</name>
</gene>
<feature type="transmembrane region" description="Helical" evidence="1">
    <location>
        <begin position="33"/>
        <end position="57"/>
    </location>
</feature>
<evidence type="ECO:0000313" key="3">
    <source>
        <dbReference type="Proteomes" id="UP000735205"/>
    </source>
</evidence>
<reference evidence="2 3" key="1">
    <citation type="submission" date="2020-02" db="EMBL/GenBank/DDBJ databases">
        <title>Fructobacillus sp. isolated from paper mulberry of Taiwan.</title>
        <authorList>
            <person name="Lin S.-T."/>
        </authorList>
    </citation>
    <scope>NUCLEOTIDE SEQUENCE [LARGE SCALE GENOMIC DNA]</scope>
    <source>
        <strain evidence="2 3">M1-21</strain>
    </source>
</reference>
<dbReference type="PANTHER" id="PTHR34989">
    <property type="entry name" value="PROTEIN HDED"/>
    <property type="match status" value="1"/>
</dbReference>
<accession>A0ABS5QUG6</accession>
<dbReference type="InterPro" id="IPR005325">
    <property type="entry name" value="DUF308_memb"/>
</dbReference>
<feature type="transmembrane region" description="Helical" evidence="1">
    <location>
        <begin position="126"/>
        <end position="144"/>
    </location>
</feature>
<keyword evidence="1" id="KW-1133">Transmembrane helix</keyword>
<feature type="transmembrane region" description="Helical" evidence="1">
    <location>
        <begin position="9"/>
        <end position="27"/>
    </location>
</feature>
<evidence type="ECO:0000313" key="2">
    <source>
        <dbReference type="EMBL" id="MBS9336046.1"/>
    </source>
</evidence>
<name>A0ABS5QUG6_9LACO</name>
<sequence>MQEKRNNRNWWTIAVGVLFIIMALLMINQPLASLISLTYLFGLLALIHAFIIGYEAWSDRQLAQASSGWWLATFILDLVVAVLFLFHWVAGVSVIGVFFAIWFIWDSIFEVYMARVVRPLTKAQSFWTVVLGLISLFFGVVLLFSPILAATVMVLLIAFYLFIFGVLLISRAW</sequence>
<evidence type="ECO:0000256" key="1">
    <source>
        <dbReference type="SAM" id="Phobius"/>
    </source>
</evidence>